<accession>A0ABS7RD96</accession>
<keyword evidence="3" id="KW-1185">Reference proteome</keyword>
<evidence type="ECO:0000313" key="2">
    <source>
        <dbReference type="EMBL" id="MBY8917961.1"/>
    </source>
</evidence>
<dbReference type="InterPro" id="IPR035897">
    <property type="entry name" value="Toll_tir_struct_dom_sf"/>
</dbReference>
<evidence type="ECO:0000259" key="1">
    <source>
        <dbReference type="PROSITE" id="PS50104"/>
    </source>
</evidence>
<dbReference type="PROSITE" id="PS50104">
    <property type="entry name" value="TIR"/>
    <property type="match status" value="1"/>
</dbReference>
<dbReference type="Proteomes" id="UP000777661">
    <property type="component" value="Unassembled WGS sequence"/>
</dbReference>
<gene>
    <name evidence="2" type="ORF">KVG22_15250</name>
</gene>
<evidence type="ECO:0000313" key="3">
    <source>
        <dbReference type="Proteomes" id="UP000777661"/>
    </source>
</evidence>
<feature type="domain" description="TIR" evidence="1">
    <location>
        <begin position="133"/>
        <end position="268"/>
    </location>
</feature>
<protein>
    <submittedName>
        <fullName evidence="2">Toll/interleukin-1 receptor domain-containing protein</fullName>
    </submittedName>
</protein>
<comment type="caution">
    <text evidence="2">The sequence shown here is derived from an EMBL/GenBank/DDBJ whole genome shotgun (WGS) entry which is preliminary data.</text>
</comment>
<name>A0ABS7RD96_9HYPH</name>
<dbReference type="Gene3D" id="3.40.50.10140">
    <property type="entry name" value="Toll/interleukin-1 receptor homology (TIR) domain"/>
    <property type="match status" value="1"/>
</dbReference>
<dbReference type="EMBL" id="JAHSQO010000004">
    <property type="protein sequence ID" value="MBY8917961.1"/>
    <property type="molecule type" value="Genomic_DNA"/>
</dbReference>
<organism evidence="2 3">
    <name type="scientific">Nitratireductor rhodophyticola</name>
    <dbReference type="NCBI Taxonomy" id="2854036"/>
    <lineage>
        <taxon>Bacteria</taxon>
        <taxon>Pseudomonadati</taxon>
        <taxon>Pseudomonadota</taxon>
        <taxon>Alphaproteobacteria</taxon>
        <taxon>Hyphomicrobiales</taxon>
        <taxon>Phyllobacteriaceae</taxon>
        <taxon>Nitratireductor</taxon>
    </lineage>
</organism>
<dbReference type="Pfam" id="PF13676">
    <property type="entry name" value="TIR_2"/>
    <property type="match status" value="1"/>
</dbReference>
<dbReference type="RefSeq" id="WP_223006349.1">
    <property type="nucleotide sequence ID" value="NZ_JAHSQO010000004.1"/>
</dbReference>
<dbReference type="InterPro" id="IPR000157">
    <property type="entry name" value="TIR_dom"/>
</dbReference>
<reference evidence="2 3" key="1">
    <citation type="submission" date="2021-06" db="EMBL/GenBank/DDBJ databases">
        <title>Nitratireductor porphyridii sp. nov., isolated from a small marine red alga, Porphyridium purpureum in South Korea.</title>
        <authorList>
            <person name="Kim K.H."/>
            <person name="Kristyanto S."/>
            <person name="Jeon C.O."/>
        </authorList>
    </citation>
    <scope>NUCLEOTIDE SEQUENCE [LARGE SCALE GENOMIC DNA]</scope>
    <source>
        <strain evidence="2 3">R6</strain>
    </source>
</reference>
<sequence>MSGAPAYRLVLEGETSRFDAVLRRAIVDALEPFGLKLGDEVALHFASKSLAAIAPGDAKVVLFFGSPTVRETVKPLIAPTDLLIPVVSDLSACSSELPPEVSAFNALQYAGGSEPQAAALASAVLETLGLMPTKRRIFLSYRRAEAREVALQLHDALRARQFSVFLDTHEIRYGGRFQDALWHQLSDCDVLLMLDTKGYFVSRWTEEEFGRAGNMRLGILRVGFPGVSPAPATTLTTTVALSEVDLGSNGRLSDDAIDRIGDALERFRARSVAARLDNMLGTLRLAVEKRGGTITNPGPLKRVSINLPRPTLGGIAELTVYPAVGVPTSDAVERIAKDADSECALLYDGQSLLQSWIDHLEWFAGGIERFRWIRADNPEPMLKELEP</sequence>
<dbReference type="SUPFAM" id="SSF52200">
    <property type="entry name" value="Toll/Interleukin receptor TIR domain"/>
    <property type="match status" value="1"/>
</dbReference>
<keyword evidence="2" id="KW-0675">Receptor</keyword>
<proteinExistence type="predicted"/>